<dbReference type="AlphaFoldDB" id="A0A429YT74"/>
<protein>
    <submittedName>
        <fullName evidence="2">Uncharacterized protein</fullName>
    </submittedName>
</protein>
<keyword evidence="3" id="KW-1185">Reference proteome</keyword>
<comment type="caution">
    <text evidence="2">The sequence shown here is derived from an EMBL/GenBank/DDBJ whole genome shotgun (WGS) entry which is preliminary data.</text>
</comment>
<reference evidence="2 3" key="1">
    <citation type="submission" date="2018-12" db="EMBL/GenBank/DDBJ databases">
        <title>Mesorhizobium carbonis sp. nov., isolated from coal mine water.</title>
        <authorList>
            <person name="Xin W."/>
            <person name="Xu Z."/>
            <person name="Xiang F."/>
            <person name="Zhang J."/>
            <person name="Xi L."/>
            <person name="Liu J."/>
        </authorList>
    </citation>
    <scope>NUCLEOTIDE SEQUENCE [LARGE SCALE GENOMIC DNA]</scope>
    <source>
        <strain evidence="2 3">B2.3</strain>
    </source>
</reference>
<evidence type="ECO:0000313" key="2">
    <source>
        <dbReference type="EMBL" id="RST84620.1"/>
    </source>
</evidence>
<feature type="transmembrane region" description="Helical" evidence="1">
    <location>
        <begin position="12"/>
        <end position="31"/>
    </location>
</feature>
<name>A0A429YT74_9HYPH</name>
<dbReference type="OrthoDB" id="8279142at2"/>
<accession>A0A429YT74</accession>
<keyword evidence="1" id="KW-1133">Transmembrane helix</keyword>
<keyword evidence="1" id="KW-0812">Transmembrane</keyword>
<organism evidence="2 3">
    <name type="scientific">Aquibium carbonis</name>
    <dbReference type="NCBI Taxonomy" id="2495581"/>
    <lineage>
        <taxon>Bacteria</taxon>
        <taxon>Pseudomonadati</taxon>
        <taxon>Pseudomonadota</taxon>
        <taxon>Alphaproteobacteria</taxon>
        <taxon>Hyphomicrobiales</taxon>
        <taxon>Phyllobacteriaceae</taxon>
        <taxon>Aquibium</taxon>
    </lineage>
</organism>
<gene>
    <name evidence="2" type="ORF">EJC49_19745</name>
</gene>
<keyword evidence="1" id="KW-0472">Membrane</keyword>
<feature type="transmembrane region" description="Helical" evidence="1">
    <location>
        <begin position="37"/>
        <end position="53"/>
    </location>
</feature>
<evidence type="ECO:0000256" key="1">
    <source>
        <dbReference type="SAM" id="Phobius"/>
    </source>
</evidence>
<dbReference type="Proteomes" id="UP000278398">
    <property type="component" value="Unassembled WGS sequence"/>
</dbReference>
<evidence type="ECO:0000313" key="3">
    <source>
        <dbReference type="Proteomes" id="UP000278398"/>
    </source>
</evidence>
<dbReference type="EMBL" id="RWKW01000085">
    <property type="protein sequence ID" value="RST84620.1"/>
    <property type="molecule type" value="Genomic_DNA"/>
</dbReference>
<dbReference type="RefSeq" id="WP_126701655.1">
    <property type="nucleotide sequence ID" value="NZ_RWKW01000085.1"/>
</dbReference>
<sequence length="81" mass="8929">MSFRAFNQRWLHPAFQTLMIFGIIALCQPWNFFLHRYGVTLILIGLIGFMITGKIGPAVPKNPDGAFDVSDHHDGKAGGSA</sequence>
<proteinExistence type="predicted"/>